<dbReference type="VEuPathDB" id="FungiDB:PV09_05008"/>
<feature type="compositionally biased region" description="Low complexity" evidence="4">
    <location>
        <begin position="294"/>
        <end position="306"/>
    </location>
</feature>
<keyword evidence="2 3" id="KW-0067">ATP-binding</keyword>
<dbReference type="GeneID" id="27312981"/>
<evidence type="ECO:0000313" key="7">
    <source>
        <dbReference type="Proteomes" id="UP000053259"/>
    </source>
</evidence>
<name>A0A0D2AAA2_9PEZI</name>
<dbReference type="PROSITE" id="PS00108">
    <property type="entry name" value="PROTEIN_KINASE_ST"/>
    <property type="match status" value="1"/>
</dbReference>
<dbReference type="SUPFAM" id="SSF56112">
    <property type="entry name" value="Protein kinase-like (PK-like)"/>
    <property type="match status" value="1"/>
</dbReference>
<dbReference type="Pfam" id="PF00069">
    <property type="entry name" value="Pkinase"/>
    <property type="match status" value="2"/>
</dbReference>
<feature type="region of interest" description="Disordered" evidence="4">
    <location>
        <begin position="514"/>
        <end position="535"/>
    </location>
</feature>
<evidence type="ECO:0000313" key="6">
    <source>
        <dbReference type="EMBL" id="KIW03693.1"/>
    </source>
</evidence>
<dbReference type="AlphaFoldDB" id="A0A0D2AAA2"/>
<dbReference type="GO" id="GO:0005524">
    <property type="term" value="F:ATP binding"/>
    <property type="evidence" value="ECO:0007669"/>
    <property type="project" value="UniProtKB-UniRule"/>
</dbReference>
<feature type="compositionally biased region" description="Basic and acidic residues" evidence="4">
    <location>
        <begin position="141"/>
        <end position="151"/>
    </location>
</feature>
<dbReference type="PANTHER" id="PTHR24346">
    <property type="entry name" value="MAP/MICROTUBULE AFFINITY-REGULATING KINASE"/>
    <property type="match status" value="1"/>
</dbReference>
<dbReference type="InterPro" id="IPR011009">
    <property type="entry name" value="Kinase-like_dom_sf"/>
</dbReference>
<feature type="binding site" evidence="3">
    <location>
        <position position="362"/>
    </location>
    <ligand>
        <name>ATP</name>
        <dbReference type="ChEBI" id="CHEBI:30616"/>
    </ligand>
</feature>
<feature type="compositionally biased region" description="Acidic residues" evidence="4">
    <location>
        <begin position="109"/>
        <end position="119"/>
    </location>
</feature>
<dbReference type="OrthoDB" id="4062651at2759"/>
<dbReference type="PROSITE" id="PS50011">
    <property type="entry name" value="PROTEIN_KINASE_DOM"/>
    <property type="match status" value="1"/>
</dbReference>
<dbReference type="GO" id="GO:0035556">
    <property type="term" value="P:intracellular signal transduction"/>
    <property type="evidence" value="ECO:0007669"/>
    <property type="project" value="TreeGrafter"/>
</dbReference>
<feature type="region of interest" description="Disordered" evidence="4">
    <location>
        <begin position="25"/>
        <end position="70"/>
    </location>
</feature>
<proteinExistence type="predicted"/>
<dbReference type="Gene3D" id="1.10.510.10">
    <property type="entry name" value="Transferase(Phosphotransferase) domain 1"/>
    <property type="match status" value="2"/>
</dbReference>
<dbReference type="GO" id="GO:0005737">
    <property type="term" value="C:cytoplasm"/>
    <property type="evidence" value="ECO:0007669"/>
    <property type="project" value="TreeGrafter"/>
</dbReference>
<accession>A0A0D2AAA2</accession>
<dbReference type="SMART" id="SM00220">
    <property type="entry name" value="S_TKc"/>
    <property type="match status" value="1"/>
</dbReference>
<dbReference type="PROSITE" id="PS00107">
    <property type="entry name" value="PROTEIN_KINASE_ATP"/>
    <property type="match status" value="1"/>
</dbReference>
<dbReference type="FunCoup" id="A0A0D2AAA2">
    <property type="interactions" value="165"/>
</dbReference>
<gene>
    <name evidence="6" type="ORF">PV09_05008</name>
</gene>
<feature type="region of interest" description="Disordered" evidence="4">
    <location>
        <begin position="109"/>
        <end position="159"/>
    </location>
</feature>
<feature type="compositionally biased region" description="Polar residues" evidence="4">
    <location>
        <begin position="222"/>
        <end position="235"/>
    </location>
</feature>
<feature type="compositionally biased region" description="Basic and acidic residues" evidence="4">
    <location>
        <begin position="264"/>
        <end position="279"/>
    </location>
</feature>
<feature type="compositionally biased region" description="Basic and acidic residues" evidence="4">
    <location>
        <begin position="204"/>
        <end position="215"/>
    </location>
</feature>
<dbReference type="EMBL" id="KN847543">
    <property type="protein sequence ID" value="KIW03693.1"/>
    <property type="molecule type" value="Genomic_DNA"/>
</dbReference>
<evidence type="ECO:0000256" key="4">
    <source>
        <dbReference type="SAM" id="MobiDB-lite"/>
    </source>
</evidence>
<feature type="region of interest" description="Disordered" evidence="4">
    <location>
        <begin position="1"/>
        <end position="20"/>
    </location>
</feature>
<dbReference type="Proteomes" id="UP000053259">
    <property type="component" value="Unassembled WGS sequence"/>
</dbReference>
<evidence type="ECO:0000256" key="1">
    <source>
        <dbReference type="ARBA" id="ARBA00022741"/>
    </source>
</evidence>
<dbReference type="PANTHER" id="PTHR24346:SF76">
    <property type="entry name" value="NON-SPECIFIC SERINE_THREONINE PROTEIN KINASE"/>
    <property type="match status" value="1"/>
</dbReference>
<dbReference type="HOGENOM" id="CLU_015975_0_0_1"/>
<protein>
    <recommendedName>
        <fullName evidence="5">Protein kinase domain-containing protein</fullName>
    </recommendedName>
</protein>
<dbReference type="GO" id="GO:0004674">
    <property type="term" value="F:protein serine/threonine kinase activity"/>
    <property type="evidence" value="ECO:0007669"/>
    <property type="project" value="TreeGrafter"/>
</dbReference>
<sequence length="685" mass="75154">MAQEEHQFEKLKIEKPRDGRRISSSLAALSLHAHHGDSPSPLLSPPAQYHHPLHPPYIGPGTSPSPAQHELLRSLTNDEFKSSEEDLSRRLLNGEDIEAGAGVLVEEEGAFSTASDDESFSPQHGRKASITFARETITSDGQKRRLEEPVPRSDPLQIPAPAVRATEEVDWPHQSGHASHRLPDGLVLGEQKPHEISLDTGSPTRKDSAIDHSESQEDVAGSLTSALTVSPSTEEPLTPLNGMLSPVSPGTVTEQKPSPFWPSRRTDSQRSRSYQRLDKAVNGGRRRSTRSANSSVSPASAFLSSLNRSSTQVQDEPDDEGQEIAGSGWIIGRTIGYGGFSSVKEVSTMDAKTAKRVVRAVKIMRKKPKNVKDDQQNERVQAEFEHEVALWRFLKHRYIVPLIAVYDTPFATFCITKLNVGGTLHNLVRSRRQQYSVLDRGLSAPLAKRYAYQLAAAIRYLHEDAHIVHRDIKLENCLLDMTAPDAASQGGNILLCDFGMADYIQTDSRDMSALPEPGEAHNIGPAASSSRLDPDDVVNRGGVAADLNNRDTTLTVMGSLEYAAPEVVTATETLFSPKADVWAYGVCVYALLTGSLPFSHEMRETLALMIEKSQWDITPLYQAAAVRGGGPAGMAAVDLVKGCLTYDSEERWSIRDVLESRWLLNCKELYGEGSLSEDELDEWGT</sequence>
<feature type="domain" description="Protein kinase" evidence="5">
    <location>
        <begin position="329"/>
        <end position="663"/>
    </location>
</feature>
<dbReference type="InterPro" id="IPR017441">
    <property type="entry name" value="Protein_kinase_ATP_BS"/>
</dbReference>
<dbReference type="RefSeq" id="XP_016213562.1">
    <property type="nucleotide sequence ID" value="XM_016358461.1"/>
</dbReference>
<keyword evidence="7" id="KW-1185">Reference proteome</keyword>
<dbReference type="InterPro" id="IPR000719">
    <property type="entry name" value="Prot_kinase_dom"/>
</dbReference>
<reference evidence="6 7" key="1">
    <citation type="submission" date="2015-01" db="EMBL/GenBank/DDBJ databases">
        <title>The Genome Sequence of Ochroconis gallopava CBS43764.</title>
        <authorList>
            <consortium name="The Broad Institute Genomics Platform"/>
            <person name="Cuomo C."/>
            <person name="de Hoog S."/>
            <person name="Gorbushina A."/>
            <person name="Stielow B."/>
            <person name="Teixiera M."/>
            <person name="Abouelleil A."/>
            <person name="Chapman S.B."/>
            <person name="Priest M."/>
            <person name="Young S.K."/>
            <person name="Wortman J."/>
            <person name="Nusbaum C."/>
            <person name="Birren B."/>
        </authorList>
    </citation>
    <scope>NUCLEOTIDE SEQUENCE [LARGE SCALE GENOMIC DNA]</scope>
    <source>
        <strain evidence="6 7">CBS 43764</strain>
    </source>
</reference>
<organism evidence="6 7">
    <name type="scientific">Verruconis gallopava</name>
    <dbReference type="NCBI Taxonomy" id="253628"/>
    <lineage>
        <taxon>Eukaryota</taxon>
        <taxon>Fungi</taxon>
        <taxon>Dikarya</taxon>
        <taxon>Ascomycota</taxon>
        <taxon>Pezizomycotina</taxon>
        <taxon>Dothideomycetes</taxon>
        <taxon>Pleosporomycetidae</taxon>
        <taxon>Venturiales</taxon>
        <taxon>Sympoventuriaceae</taxon>
        <taxon>Verruconis</taxon>
    </lineage>
</organism>
<dbReference type="GO" id="GO:0000226">
    <property type="term" value="P:microtubule cytoskeleton organization"/>
    <property type="evidence" value="ECO:0007669"/>
    <property type="project" value="TreeGrafter"/>
</dbReference>
<dbReference type="InterPro" id="IPR008271">
    <property type="entry name" value="Ser/Thr_kinase_AS"/>
</dbReference>
<evidence type="ECO:0000256" key="2">
    <source>
        <dbReference type="ARBA" id="ARBA00022840"/>
    </source>
</evidence>
<feature type="region of interest" description="Disordered" evidence="4">
    <location>
        <begin position="195"/>
        <end position="325"/>
    </location>
</feature>
<dbReference type="InParanoid" id="A0A0D2AAA2"/>
<keyword evidence="1 3" id="KW-0547">Nucleotide-binding</keyword>
<evidence type="ECO:0000259" key="5">
    <source>
        <dbReference type="PROSITE" id="PS50011"/>
    </source>
</evidence>
<dbReference type="STRING" id="253628.A0A0D2AAA2"/>
<evidence type="ECO:0000256" key="3">
    <source>
        <dbReference type="PROSITE-ProRule" id="PRU10141"/>
    </source>
</evidence>